<name>A0A502FB54_9SPHN</name>
<dbReference type="Proteomes" id="UP000319931">
    <property type="component" value="Unassembled WGS sequence"/>
</dbReference>
<dbReference type="InterPro" id="IPR012337">
    <property type="entry name" value="RNaseH-like_sf"/>
</dbReference>
<proteinExistence type="predicted"/>
<dbReference type="GO" id="GO:0015074">
    <property type="term" value="P:DNA integration"/>
    <property type="evidence" value="ECO:0007669"/>
    <property type="project" value="InterPro"/>
</dbReference>
<dbReference type="Pfam" id="PF13683">
    <property type="entry name" value="rve_3"/>
    <property type="match status" value="1"/>
</dbReference>
<organism evidence="3 4">
    <name type="scientific">Sphingomonas glacialis</name>
    <dbReference type="NCBI Taxonomy" id="658225"/>
    <lineage>
        <taxon>Bacteria</taxon>
        <taxon>Pseudomonadati</taxon>
        <taxon>Pseudomonadota</taxon>
        <taxon>Alphaproteobacteria</taxon>
        <taxon>Sphingomonadales</taxon>
        <taxon>Sphingomonadaceae</taxon>
        <taxon>Sphingomonas</taxon>
    </lineage>
</organism>
<feature type="compositionally biased region" description="Basic and acidic residues" evidence="1">
    <location>
        <begin position="94"/>
        <end position="105"/>
    </location>
</feature>
<evidence type="ECO:0000313" key="3">
    <source>
        <dbReference type="EMBL" id="TPG46554.1"/>
    </source>
</evidence>
<feature type="domain" description="Integrase catalytic" evidence="2">
    <location>
        <begin position="24"/>
        <end position="84"/>
    </location>
</feature>
<evidence type="ECO:0000256" key="1">
    <source>
        <dbReference type="SAM" id="MobiDB-lite"/>
    </source>
</evidence>
<dbReference type="PANTHER" id="PTHR47515:SF1">
    <property type="entry name" value="BLR2054 PROTEIN"/>
    <property type="match status" value="1"/>
</dbReference>
<comment type="caution">
    <text evidence="3">The sequence shown here is derived from an EMBL/GenBank/DDBJ whole genome shotgun (WGS) entry which is preliminary data.</text>
</comment>
<sequence>MHDSQRQWHRVDQSRRPRLVPGRRIAPGKPQQNGSVEPFKGRLRDKCLNEHLFPSPVAARRRIEAWRTVYDTVHPPSSLDGLAPDEFTNRPRQGHMDTEAKVSAI</sequence>
<dbReference type="EMBL" id="RCZC01000013">
    <property type="protein sequence ID" value="TPG46554.1"/>
    <property type="molecule type" value="Genomic_DNA"/>
</dbReference>
<dbReference type="AlphaFoldDB" id="A0A502FB54"/>
<dbReference type="InterPro" id="IPR001584">
    <property type="entry name" value="Integrase_cat-core"/>
</dbReference>
<accession>A0A502FB54</accession>
<keyword evidence="4" id="KW-1185">Reference proteome</keyword>
<feature type="region of interest" description="Disordered" evidence="1">
    <location>
        <begin position="74"/>
        <end position="105"/>
    </location>
</feature>
<reference evidence="3 4" key="1">
    <citation type="journal article" date="2019" name="Environ. Microbiol.">
        <title>Species interactions and distinct microbial communities in high Arctic permafrost affected cryosols are associated with the CH4 and CO2 gas fluxes.</title>
        <authorList>
            <person name="Altshuler I."/>
            <person name="Hamel J."/>
            <person name="Turney S."/>
            <person name="Magnuson E."/>
            <person name="Levesque R."/>
            <person name="Greer C."/>
            <person name="Whyte L.G."/>
        </authorList>
    </citation>
    <scope>NUCLEOTIDE SEQUENCE [LARGE SCALE GENOMIC DNA]</scope>
    <source>
        <strain evidence="3 4">E6.1</strain>
    </source>
</reference>
<dbReference type="PANTHER" id="PTHR47515">
    <property type="entry name" value="LOW CALCIUM RESPONSE LOCUS PROTEIN T"/>
    <property type="match status" value="1"/>
</dbReference>
<evidence type="ECO:0000259" key="2">
    <source>
        <dbReference type="Pfam" id="PF13683"/>
    </source>
</evidence>
<feature type="region of interest" description="Disordered" evidence="1">
    <location>
        <begin position="1"/>
        <end position="40"/>
    </location>
</feature>
<evidence type="ECO:0000313" key="4">
    <source>
        <dbReference type="Proteomes" id="UP000319931"/>
    </source>
</evidence>
<dbReference type="SUPFAM" id="SSF53098">
    <property type="entry name" value="Ribonuclease H-like"/>
    <property type="match status" value="1"/>
</dbReference>
<dbReference type="OrthoDB" id="9809060at2"/>
<protein>
    <submittedName>
        <fullName evidence="3">Transposase</fullName>
    </submittedName>
</protein>
<feature type="compositionally biased region" description="Basic and acidic residues" evidence="1">
    <location>
        <begin position="1"/>
        <end position="15"/>
    </location>
</feature>
<gene>
    <name evidence="3" type="ORF">EAH76_23350</name>
</gene>